<evidence type="ECO:0008006" key="6">
    <source>
        <dbReference type="Google" id="ProtNLM"/>
    </source>
</evidence>
<reference evidence="4" key="1">
    <citation type="submission" date="2022-12" db="EMBL/GenBank/DDBJ databases">
        <authorList>
            <person name="Petersen C."/>
        </authorList>
    </citation>
    <scope>NUCLEOTIDE SEQUENCE</scope>
    <source>
        <strain evidence="4">IBT 29677</strain>
    </source>
</reference>
<evidence type="ECO:0000313" key="5">
    <source>
        <dbReference type="Proteomes" id="UP001147747"/>
    </source>
</evidence>
<evidence type="ECO:0000256" key="1">
    <source>
        <dbReference type="SAM" id="MobiDB-lite"/>
    </source>
</evidence>
<dbReference type="Proteomes" id="UP001147747">
    <property type="component" value="Unassembled WGS sequence"/>
</dbReference>
<dbReference type="Pfam" id="PF26640">
    <property type="entry name" value="DUF8212"/>
    <property type="match status" value="1"/>
</dbReference>
<dbReference type="PANTHER" id="PTHR10622">
    <property type="entry name" value="HET DOMAIN-CONTAINING PROTEIN"/>
    <property type="match status" value="1"/>
</dbReference>
<keyword evidence="5" id="KW-1185">Reference proteome</keyword>
<dbReference type="OrthoDB" id="674604at2759"/>
<protein>
    <recommendedName>
        <fullName evidence="6">Heterokaryon incompatibility domain-containing protein</fullName>
    </recommendedName>
</protein>
<dbReference type="Pfam" id="PF06985">
    <property type="entry name" value="HET"/>
    <property type="match status" value="1"/>
</dbReference>
<organism evidence="4 5">
    <name type="scientific">Penicillium cosmopolitanum</name>
    <dbReference type="NCBI Taxonomy" id="1131564"/>
    <lineage>
        <taxon>Eukaryota</taxon>
        <taxon>Fungi</taxon>
        <taxon>Dikarya</taxon>
        <taxon>Ascomycota</taxon>
        <taxon>Pezizomycotina</taxon>
        <taxon>Eurotiomycetes</taxon>
        <taxon>Eurotiomycetidae</taxon>
        <taxon>Eurotiales</taxon>
        <taxon>Aspergillaceae</taxon>
        <taxon>Penicillium</taxon>
    </lineage>
</organism>
<dbReference type="SUPFAM" id="SSF48403">
    <property type="entry name" value="Ankyrin repeat"/>
    <property type="match status" value="1"/>
</dbReference>
<dbReference type="AlphaFoldDB" id="A0A9W9W2B9"/>
<proteinExistence type="predicted"/>
<feature type="domain" description="DUF8212" evidence="3">
    <location>
        <begin position="246"/>
        <end position="272"/>
    </location>
</feature>
<name>A0A9W9W2B9_9EURO</name>
<dbReference type="GeneID" id="81369003"/>
<dbReference type="InterPro" id="IPR036770">
    <property type="entry name" value="Ankyrin_rpt-contain_sf"/>
</dbReference>
<dbReference type="InterPro" id="IPR058525">
    <property type="entry name" value="DUF8212"/>
</dbReference>
<comment type="caution">
    <text evidence="4">The sequence shown here is derived from an EMBL/GenBank/DDBJ whole genome shotgun (WGS) entry which is preliminary data.</text>
</comment>
<dbReference type="RefSeq" id="XP_056489325.1">
    <property type="nucleotide sequence ID" value="XM_056630023.1"/>
</dbReference>
<dbReference type="Gene3D" id="1.25.40.20">
    <property type="entry name" value="Ankyrin repeat-containing domain"/>
    <property type="match status" value="1"/>
</dbReference>
<reference evidence="4" key="2">
    <citation type="journal article" date="2023" name="IMA Fungus">
        <title>Comparative genomic study of the Penicillium genus elucidates a diverse pangenome and 15 lateral gene transfer events.</title>
        <authorList>
            <person name="Petersen C."/>
            <person name="Sorensen T."/>
            <person name="Nielsen M.R."/>
            <person name="Sondergaard T.E."/>
            <person name="Sorensen J.L."/>
            <person name="Fitzpatrick D.A."/>
            <person name="Frisvad J.C."/>
            <person name="Nielsen K.L."/>
        </authorList>
    </citation>
    <scope>NUCLEOTIDE SEQUENCE</scope>
    <source>
        <strain evidence="4">IBT 29677</strain>
    </source>
</reference>
<feature type="region of interest" description="Disordered" evidence="1">
    <location>
        <begin position="118"/>
        <end position="142"/>
    </location>
</feature>
<evidence type="ECO:0000259" key="3">
    <source>
        <dbReference type="Pfam" id="PF26640"/>
    </source>
</evidence>
<evidence type="ECO:0000259" key="2">
    <source>
        <dbReference type="Pfam" id="PF06985"/>
    </source>
</evidence>
<sequence length="611" mass="69794">MRLLRTDIPDSGILEIEEFSHADIPHYAILSHRWGAEEVTLQDIKSANTEGKGYKKIKGCCKIAKDEGLEFVWIDTCCIDKASSAELSEAINSMYFWYELADVCYAYLDDVSSRRRRSRRKKKEGESKKQRGRRGGRRKTESMIPESKWFKRGWTLQELIAPREVVFFDKRWKRLGDRTDLEDILSDRTGIPQSILSGKDSLGTISVAQRMSWAAGRQTSRIEDEAYCLMGIFGINMPLLYGERENAFVRLQEEILRVSDDLSLFAWRYKYGVGLLAPSPAAFLESTNIIRRRGSNNASNPPTVSSRGIYLEVHFIGIGPGLGLAVLDCQEEDNGEEKLLALYVQDIFLTGNLLFGENSLTMQQFARVNMERLDNIDLKKLKNYQCPVRRICVQTSHLRKLNFEDANQIHSVTYPKEVLTRLMGLSHLGALEYATAFRSEEKSVEITWLMLTRHDVERHLKTEKNPKVLFKAVESSHDSFFKMLVSRGAMLNSEGWTKIVRTAIDVGYIPMVKAILENHLMTNSSRAFGEEALEYAASSEKELLFDSILNLEILPTDGQLHRAAKKGHYYISLSYFSTGVQPLMRSKPSHLLIKMGPREDMFNYCEILSQN</sequence>
<dbReference type="InterPro" id="IPR010730">
    <property type="entry name" value="HET"/>
</dbReference>
<evidence type="ECO:0000313" key="4">
    <source>
        <dbReference type="EMBL" id="KAJ5397273.1"/>
    </source>
</evidence>
<gene>
    <name evidence="4" type="ORF">N7509_005386</name>
</gene>
<accession>A0A9W9W2B9</accession>
<feature type="domain" description="Heterokaryon incompatibility" evidence="2">
    <location>
        <begin position="27"/>
        <end position="158"/>
    </location>
</feature>
<dbReference type="EMBL" id="JAPZBU010000006">
    <property type="protein sequence ID" value="KAJ5397273.1"/>
    <property type="molecule type" value="Genomic_DNA"/>
</dbReference>
<dbReference type="PANTHER" id="PTHR10622:SF10">
    <property type="entry name" value="HET DOMAIN-CONTAINING PROTEIN"/>
    <property type="match status" value="1"/>
</dbReference>